<feature type="transmembrane region" description="Helical" evidence="1">
    <location>
        <begin position="38"/>
        <end position="57"/>
    </location>
</feature>
<proteinExistence type="predicted"/>
<evidence type="ECO:0000313" key="3">
    <source>
        <dbReference type="Proteomes" id="UP001236652"/>
    </source>
</evidence>
<protein>
    <submittedName>
        <fullName evidence="2">Uncharacterized protein</fullName>
    </submittedName>
</protein>
<keyword evidence="1" id="KW-0472">Membrane</keyword>
<keyword evidence="3" id="KW-1185">Reference proteome</keyword>
<feature type="transmembrane region" description="Helical" evidence="1">
    <location>
        <begin position="7"/>
        <end position="26"/>
    </location>
</feature>
<keyword evidence="1" id="KW-0812">Transmembrane</keyword>
<dbReference type="RefSeq" id="WP_231418170.1">
    <property type="nucleotide sequence ID" value="NZ_CP126446.1"/>
</dbReference>
<dbReference type="Proteomes" id="UP001236652">
    <property type="component" value="Chromosome"/>
</dbReference>
<sequence>MISRKLYAVLITIPITSLFFGYQFPLLGEEGGLTNATFYMRYVFVGMLYGVLVSIAIEKLTQKFGDARVFFSFIFHMGATIPLVIYPFLLVFGVPVAVVFFFVDELLRRKTKTSVA</sequence>
<evidence type="ECO:0000256" key="1">
    <source>
        <dbReference type="SAM" id="Phobius"/>
    </source>
</evidence>
<name>A0ABY8V0Q1_9BACI</name>
<evidence type="ECO:0000313" key="2">
    <source>
        <dbReference type="EMBL" id="WIF99213.1"/>
    </source>
</evidence>
<keyword evidence="1" id="KW-1133">Transmembrane helix</keyword>
<dbReference type="EMBL" id="CP126446">
    <property type="protein sequence ID" value="WIF99213.1"/>
    <property type="molecule type" value="Genomic_DNA"/>
</dbReference>
<accession>A0ABY8V0Q1</accession>
<reference evidence="2 3" key="1">
    <citation type="submission" date="2023-05" db="EMBL/GenBank/DDBJ databases">
        <title>Comparative genomics reveals the evidence of polycyclic aromatic hydrocarbons degradation in moderately halophilic genus Pontibacillus.</title>
        <authorList>
            <person name="Yang H."/>
            <person name="Qian Z."/>
        </authorList>
    </citation>
    <scope>NUCLEOTIDE SEQUENCE [LARGE SCALE GENOMIC DNA]</scope>
    <source>
        <strain evidence="3">HN14</strain>
    </source>
</reference>
<organism evidence="2 3">
    <name type="scientific">Pontibacillus chungwhensis</name>
    <dbReference type="NCBI Taxonomy" id="265426"/>
    <lineage>
        <taxon>Bacteria</taxon>
        <taxon>Bacillati</taxon>
        <taxon>Bacillota</taxon>
        <taxon>Bacilli</taxon>
        <taxon>Bacillales</taxon>
        <taxon>Bacillaceae</taxon>
        <taxon>Pontibacillus</taxon>
    </lineage>
</organism>
<gene>
    <name evidence="2" type="ORF">QNI29_06015</name>
</gene>
<feature type="transmembrane region" description="Helical" evidence="1">
    <location>
        <begin position="69"/>
        <end position="102"/>
    </location>
</feature>